<protein>
    <submittedName>
        <fullName evidence="1">Mycosubtilin synthase subunit A</fullName>
    </submittedName>
</protein>
<reference evidence="1" key="1">
    <citation type="submission" date="2021-07" db="EMBL/GenBank/DDBJ databases">
        <authorList>
            <person name="Catto M.A."/>
            <person name="Jacobson A."/>
            <person name="Kennedy G."/>
            <person name="Labadie P."/>
            <person name="Hunt B.G."/>
            <person name="Srinivasan R."/>
        </authorList>
    </citation>
    <scope>NUCLEOTIDE SEQUENCE</scope>
    <source>
        <strain evidence="1">PL_HMW_Pooled</strain>
        <tissue evidence="1">Head</tissue>
    </source>
</reference>
<evidence type="ECO:0000313" key="1">
    <source>
        <dbReference type="EMBL" id="KAK3928615.1"/>
    </source>
</evidence>
<keyword evidence="2" id="KW-1185">Reference proteome</keyword>
<gene>
    <name evidence="1" type="ORF">KUF71_002818</name>
</gene>
<proteinExistence type="predicted"/>
<reference evidence="1" key="2">
    <citation type="journal article" date="2023" name="BMC Genomics">
        <title>Pest status, molecular evolution, and epigenetic factors derived from the genome assembly of Frankliniella fusca, a thysanopteran phytovirus vector.</title>
        <authorList>
            <person name="Catto M.A."/>
            <person name="Labadie P.E."/>
            <person name="Jacobson A.L."/>
            <person name="Kennedy G.G."/>
            <person name="Srinivasan R."/>
            <person name="Hunt B.G."/>
        </authorList>
    </citation>
    <scope>NUCLEOTIDE SEQUENCE</scope>
    <source>
        <strain evidence="1">PL_HMW_Pooled</strain>
    </source>
</reference>
<accession>A0AAE1HWD2</accession>
<comment type="caution">
    <text evidence="1">The sequence shown here is derived from an EMBL/GenBank/DDBJ whole genome shotgun (WGS) entry which is preliminary data.</text>
</comment>
<dbReference type="AlphaFoldDB" id="A0AAE1HWD2"/>
<organism evidence="1 2">
    <name type="scientific">Frankliniella fusca</name>
    <dbReference type="NCBI Taxonomy" id="407009"/>
    <lineage>
        <taxon>Eukaryota</taxon>
        <taxon>Metazoa</taxon>
        <taxon>Ecdysozoa</taxon>
        <taxon>Arthropoda</taxon>
        <taxon>Hexapoda</taxon>
        <taxon>Insecta</taxon>
        <taxon>Pterygota</taxon>
        <taxon>Neoptera</taxon>
        <taxon>Paraneoptera</taxon>
        <taxon>Thysanoptera</taxon>
        <taxon>Terebrantia</taxon>
        <taxon>Thripoidea</taxon>
        <taxon>Thripidae</taxon>
        <taxon>Frankliniella</taxon>
    </lineage>
</organism>
<dbReference type="Proteomes" id="UP001219518">
    <property type="component" value="Unassembled WGS sequence"/>
</dbReference>
<name>A0AAE1HWD2_9NEOP</name>
<dbReference type="EMBL" id="JAHWGI010001339">
    <property type="protein sequence ID" value="KAK3928615.1"/>
    <property type="molecule type" value="Genomic_DNA"/>
</dbReference>
<sequence length="124" mass="14082">MSFSVPQLASVEFGVERFLMKPDHFNEPCKLFDTMTEDVEICAAGVFIGELSHLEQHTSDAQLHQVNKSKSFIMDDRDLKGVHRNFMPVVQERACLWDEFGSLSITPQEPTGRAYLSAMRCRTA</sequence>
<evidence type="ECO:0000313" key="2">
    <source>
        <dbReference type="Proteomes" id="UP001219518"/>
    </source>
</evidence>
<feature type="non-terminal residue" evidence="1">
    <location>
        <position position="124"/>
    </location>
</feature>